<dbReference type="Proteomes" id="UP000257109">
    <property type="component" value="Unassembled WGS sequence"/>
</dbReference>
<evidence type="ECO:0000313" key="1">
    <source>
        <dbReference type="EMBL" id="RDY09893.1"/>
    </source>
</evidence>
<reference evidence="1" key="1">
    <citation type="submission" date="2018-05" db="EMBL/GenBank/DDBJ databases">
        <title>Draft genome of Mucuna pruriens seed.</title>
        <authorList>
            <person name="Nnadi N.E."/>
            <person name="Vos R."/>
            <person name="Hasami M.H."/>
            <person name="Devisetty U.K."/>
            <person name="Aguiy J.C."/>
        </authorList>
    </citation>
    <scope>NUCLEOTIDE SEQUENCE [LARGE SCALE GENOMIC DNA]</scope>
    <source>
        <strain evidence="1">JCA_2017</strain>
    </source>
</reference>
<dbReference type="OrthoDB" id="413361at2759"/>
<feature type="non-terminal residue" evidence="1">
    <location>
        <position position="1"/>
    </location>
</feature>
<proteinExistence type="predicted"/>
<name>A0A371I4G1_MUCPR</name>
<protein>
    <recommendedName>
        <fullName evidence="3">Integrase catalytic domain-containing protein</fullName>
    </recommendedName>
</protein>
<accession>A0A371I4G1</accession>
<evidence type="ECO:0008006" key="3">
    <source>
        <dbReference type="Google" id="ProtNLM"/>
    </source>
</evidence>
<sequence length="114" mass="13624">MIFVKKMNLPIFSIHNLDSIMRLQVAIVVHTLFDVLLLLLSPPHSWETFKVKYFNGALYFLTFIDDYFRKLYFYALKTKDQVLKKIKKFHALVERKSYKKLKSNTHEKTPLETP</sequence>
<dbReference type="EMBL" id="QJKJ01000950">
    <property type="protein sequence ID" value="RDY09893.1"/>
    <property type="molecule type" value="Genomic_DNA"/>
</dbReference>
<gene>
    <name evidence="1" type="ORF">CR513_05684</name>
</gene>
<keyword evidence="2" id="KW-1185">Reference proteome</keyword>
<comment type="caution">
    <text evidence="1">The sequence shown here is derived from an EMBL/GenBank/DDBJ whole genome shotgun (WGS) entry which is preliminary data.</text>
</comment>
<evidence type="ECO:0000313" key="2">
    <source>
        <dbReference type="Proteomes" id="UP000257109"/>
    </source>
</evidence>
<organism evidence="1 2">
    <name type="scientific">Mucuna pruriens</name>
    <name type="common">Velvet bean</name>
    <name type="synonym">Dolichos pruriens</name>
    <dbReference type="NCBI Taxonomy" id="157652"/>
    <lineage>
        <taxon>Eukaryota</taxon>
        <taxon>Viridiplantae</taxon>
        <taxon>Streptophyta</taxon>
        <taxon>Embryophyta</taxon>
        <taxon>Tracheophyta</taxon>
        <taxon>Spermatophyta</taxon>
        <taxon>Magnoliopsida</taxon>
        <taxon>eudicotyledons</taxon>
        <taxon>Gunneridae</taxon>
        <taxon>Pentapetalae</taxon>
        <taxon>rosids</taxon>
        <taxon>fabids</taxon>
        <taxon>Fabales</taxon>
        <taxon>Fabaceae</taxon>
        <taxon>Papilionoideae</taxon>
        <taxon>50 kb inversion clade</taxon>
        <taxon>NPAAA clade</taxon>
        <taxon>indigoferoid/millettioid clade</taxon>
        <taxon>Phaseoleae</taxon>
        <taxon>Mucuna</taxon>
    </lineage>
</organism>
<dbReference type="AlphaFoldDB" id="A0A371I4G1"/>